<proteinExistence type="predicted"/>
<protein>
    <submittedName>
        <fullName evidence="1">Uncharacterized protein</fullName>
    </submittedName>
</protein>
<organism evidence="1 2">
    <name type="scientific">Pedobacter rhizosphaerae</name>
    <dbReference type="NCBI Taxonomy" id="390241"/>
    <lineage>
        <taxon>Bacteria</taxon>
        <taxon>Pseudomonadati</taxon>
        <taxon>Bacteroidota</taxon>
        <taxon>Sphingobacteriia</taxon>
        <taxon>Sphingobacteriales</taxon>
        <taxon>Sphingobacteriaceae</taxon>
        <taxon>Pedobacter</taxon>
    </lineage>
</organism>
<gene>
    <name evidence="1" type="ORF">SAMN04488023_12047</name>
</gene>
<dbReference type="EMBL" id="FOGG01000020">
    <property type="protein sequence ID" value="SER91031.1"/>
    <property type="molecule type" value="Genomic_DNA"/>
</dbReference>
<keyword evidence="2" id="KW-1185">Reference proteome</keyword>
<dbReference type="AlphaFoldDB" id="A0A1H9T1M0"/>
<sequence>MNRYVLFIEEGGKITLIDQLTNTNTKQGHNCYSRNKYFSHKG</sequence>
<dbReference type="STRING" id="390241.SAMN04488023_12047"/>
<evidence type="ECO:0000313" key="2">
    <source>
        <dbReference type="Proteomes" id="UP000199572"/>
    </source>
</evidence>
<evidence type="ECO:0000313" key="1">
    <source>
        <dbReference type="EMBL" id="SER91031.1"/>
    </source>
</evidence>
<accession>A0A1H9T1M0</accession>
<name>A0A1H9T1M0_9SPHI</name>
<dbReference type="Proteomes" id="UP000199572">
    <property type="component" value="Unassembled WGS sequence"/>
</dbReference>
<reference evidence="1 2" key="1">
    <citation type="submission" date="2016-10" db="EMBL/GenBank/DDBJ databases">
        <authorList>
            <person name="de Groot N.N."/>
        </authorList>
    </citation>
    <scope>NUCLEOTIDE SEQUENCE [LARGE SCALE GENOMIC DNA]</scope>
    <source>
        <strain evidence="1 2">DSM 18610</strain>
    </source>
</reference>